<dbReference type="SUPFAM" id="SSF50978">
    <property type="entry name" value="WD40 repeat-like"/>
    <property type="match status" value="4"/>
</dbReference>
<evidence type="ECO:0000256" key="1">
    <source>
        <dbReference type="ARBA" id="ARBA00004496"/>
    </source>
</evidence>
<evidence type="ECO:0000256" key="5">
    <source>
        <dbReference type="ARBA" id="ARBA00022737"/>
    </source>
</evidence>
<protein>
    <submittedName>
        <fullName evidence="8">WD repeat protein</fullName>
    </submittedName>
</protein>
<dbReference type="Gene3D" id="2.130.10.10">
    <property type="entry name" value="YVTN repeat-like/Quinoprotein amine dehydrogenase"/>
    <property type="match status" value="4"/>
</dbReference>
<dbReference type="Proteomes" id="UP001201262">
    <property type="component" value="Unassembled WGS sequence"/>
</dbReference>
<dbReference type="PROSITE" id="PS00678">
    <property type="entry name" value="WD_REPEATS_1"/>
    <property type="match status" value="1"/>
</dbReference>
<dbReference type="InterPro" id="IPR051973">
    <property type="entry name" value="tRNA_Anticodon_Mtase-Reg"/>
</dbReference>
<dbReference type="InterPro" id="IPR015943">
    <property type="entry name" value="WD40/YVTN_repeat-like_dom_sf"/>
</dbReference>
<dbReference type="InterPro" id="IPR019775">
    <property type="entry name" value="WD40_repeat_CS"/>
</dbReference>
<dbReference type="RefSeq" id="XP_046074627.1">
    <property type="nucleotide sequence ID" value="XM_046212576.1"/>
</dbReference>
<dbReference type="PANTHER" id="PTHR14344">
    <property type="entry name" value="WD REPEAT PROTEIN"/>
    <property type="match status" value="1"/>
</dbReference>
<keyword evidence="5" id="KW-0677">Repeat</keyword>
<dbReference type="AlphaFoldDB" id="A0AAD4KVU3"/>
<evidence type="ECO:0000256" key="2">
    <source>
        <dbReference type="ARBA" id="ARBA00022490"/>
    </source>
</evidence>
<gene>
    <name evidence="8" type="ORF">BGW36DRAFT_317165</name>
</gene>
<sequence>MSISLEHFDGRVPVTGLKTFQYGNLSLLLQGQGPFASVINTESGKLLSRIRVFRRNNIYGYMIDESRHNGADNIDILAWGGQSLRIISISSQDGNISVAHTTSEYAAPDWIYDICPANVDDKSSLAYLVTGHNSLLCLDVGNTTTSKYSKAIRLRRVAAGVRSTLYSANLVALSPSHILITAGTVFGEIIVWSCFRETENSDYSGSAKSSIHHFFTGHDGSVFGVNISDEMTLTAGGGSGRLLASCSDDRTVRIWDISDCCHATSTDVTAYSTDGFDLRSTGYGSTAPVSIAGGSESAVAKAWGHVSRIWGVYFLPVKEGTSTVINLVSRGEDATCQLWRLDLSLQPGKEMRYDLKNIMQLNHHSGKHIWSLALARDEHDAITVFSGGGDGGIRTFRLDYFGHLASKIELPERSPYNSGTMVKFAHSKVDNGDLPRSSAFVSRDSFIVANASGAVQLGSIDLSSTSARFQERPHITWQGIAVEQDLRSVSLMDSLPHSGIAVIGSSSKRLWVYDHRTKALTELVTVQYRPVRIVMLEGTVDASDGRMSFSFIVSYADTRQVGLFRYDFSESGQNLQRTELSLPTHFQATVAAIFCHGKYLAIGGKSGGILVYRLDVEVDRIDHLFHMERVHGKEYVACLVPIDDPDNTNTGYIFSGGQDGHYSVHRLRHQPGVGGSEAFQAIHRASTPFSHVENAYFDSTTGDFVLLGSRGGIFIIWNETTQTELMKVNCGGGHRVLQFMPGLGESGSGIVMGILQRFLHIVVTDSVTPRPLRAGSHGRELKSLAIANVTGDATSVPLIASGAEDTAIRISIPRKVTDDSMSESLQCVRVMTRHVAGIQHVKWSANRRFLFSSGGAEEFFAWRIRYVPKFGVAAFMEAAIPRDNAEVELRITSFDVLNLKSTADGDCFLLAMVYSDSQVKMFKYTSSPTKCAFDLIGRGMYSTNCLTEVHFVEVGSTTYLVTGSTDGHLAFWPLGLDNEQWIAAEGMLSIKWVIHHPIHSSSIKSLDIAKLSPTSHLLIGGGDDNSLSVTLFRSNDTNKSDIATVSIQNAHASAITAIKVLTTTYHPSSNHPPSAAASSKRNLITVTIASSGNDQRVKIWSVSIDNNKPATQAVTVSLEINRYCSVADIIAMDVLESSERMLVIGGVGVEMLRL</sequence>
<evidence type="ECO:0000313" key="8">
    <source>
        <dbReference type="EMBL" id="KAH8700921.1"/>
    </source>
</evidence>
<organism evidence="8 9">
    <name type="scientific">Talaromyces proteolyticus</name>
    <dbReference type="NCBI Taxonomy" id="1131652"/>
    <lineage>
        <taxon>Eukaryota</taxon>
        <taxon>Fungi</taxon>
        <taxon>Dikarya</taxon>
        <taxon>Ascomycota</taxon>
        <taxon>Pezizomycotina</taxon>
        <taxon>Eurotiomycetes</taxon>
        <taxon>Eurotiomycetidae</taxon>
        <taxon>Eurotiales</taxon>
        <taxon>Trichocomaceae</taxon>
        <taxon>Talaromyces</taxon>
        <taxon>Talaromyces sect. Bacilispori</taxon>
    </lineage>
</organism>
<keyword evidence="4" id="KW-0819">tRNA processing</keyword>
<evidence type="ECO:0000313" key="9">
    <source>
        <dbReference type="Proteomes" id="UP001201262"/>
    </source>
</evidence>
<dbReference type="PROSITE" id="PS50294">
    <property type="entry name" value="WD_REPEATS_REGION"/>
    <property type="match status" value="1"/>
</dbReference>
<keyword evidence="2" id="KW-0963">Cytoplasm</keyword>
<proteinExistence type="inferred from homology"/>
<evidence type="ECO:0000256" key="4">
    <source>
        <dbReference type="ARBA" id="ARBA00022694"/>
    </source>
</evidence>
<keyword evidence="9" id="KW-1185">Reference proteome</keyword>
<comment type="subcellular location">
    <subcellularLocation>
        <location evidence="1">Cytoplasm</location>
    </subcellularLocation>
</comment>
<accession>A0AAD4KVU3</accession>
<dbReference type="GeneID" id="70242863"/>
<dbReference type="GO" id="GO:0030488">
    <property type="term" value="P:tRNA methylation"/>
    <property type="evidence" value="ECO:0007669"/>
    <property type="project" value="TreeGrafter"/>
</dbReference>
<dbReference type="PANTHER" id="PTHR14344:SF3">
    <property type="entry name" value="WD REPEAT-CONTAINING PROTEIN 6"/>
    <property type="match status" value="1"/>
</dbReference>
<comment type="similarity">
    <text evidence="6">Belongs to the WD repeat WDR6 family.</text>
</comment>
<name>A0AAD4KVU3_9EURO</name>
<reference evidence="8" key="1">
    <citation type="submission" date="2021-12" db="EMBL/GenBank/DDBJ databases">
        <title>Convergent genome expansion in fungi linked to evolution of root-endophyte symbiosis.</title>
        <authorList>
            <consortium name="DOE Joint Genome Institute"/>
            <person name="Ke Y.-H."/>
            <person name="Bonito G."/>
            <person name="Liao H.-L."/>
            <person name="Looney B."/>
            <person name="Rojas-Flechas A."/>
            <person name="Nash J."/>
            <person name="Hameed K."/>
            <person name="Schadt C."/>
            <person name="Martin F."/>
            <person name="Crous P.W."/>
            <person name="Miettinen O."/>
            <person name="Magnuson J.K."/>
            <person name="Labbe J."/>
            <person name="Jacobson D."/>
            <person name="Doktycz M.J."/>
            <person name="Veneault-Fourrey C."/>
            <person name="Kuo A."/>
            <person name="Mondo S."/>
            <person name="Calhoun S."/>
            <person name="Riley R."/>
            <person name="Ohm R."/>
            <person name="LaButti K."/>
            <person name="Andreopoulos B."/>
            <person name="Pangilinan J."/>
            <person name="Nolan M."/>
            <person name="Tritt A."/>
            <person name="Clum A."/>
            <person name="Lipzen A."/>
            <person name="Daum C."/>
            <person name="Barry K."/>
            <person name="Grigoriev I.V."/>
            <person name="Vilgalys R."/>
        </authorList>
    </citation>
    <scope>NUCLEOTIDE SEQUENCE</scope>
    <source>
        <strain evidence="8">PMI_201</strain>
    </source>
</reference>
<dbReference type="PROSITE" id="PS50082">
    <property type="entry name" value="WD_REPEATS_2"/>
    <property type="match status" value="1"/>
</dbReference>
<evidence type="ECO:0000256" key="3">
    <source>
        <dbReference type="ARBA" id="ARBA00022574"/>
    </source>
</evidence>
<feature type="repeat" description="WD" evidence="7">
    <location>
        <begin position="215"/>
        <end position="258"/>
    </location>
</feature>
<dbReference type="EMBL" id="JAJTJA010000004">
    <property type="protein sequence ID" value="KAH8700921.1"/>
    <property type="molecule type" value="Genomic_DNA"/>
</dbReference>
<dbReference type="SMART" id="SM00320">
    <property type="entry name" value="WD40"/>
    <property type="match status" value="9"/>
</dbReference>
<dbReference type="GO" id="GO:0005737">
    <property type="term" value="C:cytoplasm"/>
    <property type="evidence" value="ECO:0007669"/>
    <property type="project" value="UniProtKB-SubCell"/>
</dbReference>
<comment type="caution">
    <text evidence="8">The sequence shown here is derived from an EMBL/GenBank/DDBJ whole genome shotgun (WGS) entry which is preliminary data.</text>
</comment>
<keyword evidence="3 7" id="KW-0853">WD repeat</keyword>
<dbReference type="InterPro" id="IPR036322">
    <property type="entry name" value="WD40_repeat_dom_sf"/>
</dbReference>
<dbReference type="InterPro" id="IPR001680">
    <property type="entry name" value="WD40_rpt"/>
</dbReference>
<dbReference type="Pfam" id="PF00400">
    <property type="entry name" value="WD40"/>
    <property type="match status" value="1"/>
</dbReference>
<evidence type="ECO:0000256" key="6">
    <source>
        <dbReference type="ARBA" id="ARBA00038255"/>
    </source>
</evidence>
<evidence type="ECO:0000256" key="7">
    <source>
        <dbReference type="PROSITE-ProRule" id="PRU00221"/>
    </source>
</evidence>